<dbReference type="InParanoid" id="A0A804LI19"/>
<dbReference type="SUPFAM" id="SSF103506">
    <property type="entry name" value="Mitochondrial carrier"/>
    <property type="match status" value="1"/>
</dbReference>
<reference evidence="10" key="2">
    <citation type="submission" date="2019-07" db="EMBL/GenBank/DDBJ databases">
        <authorList>
            <person name="Seetharam A."/>
            <person name="Woodhouse M."/>
            <person name="Cannon E."/>
        </authorList>
    </citation>
    <scope>NUCLEOTIDE SEQUENCE [LARGE SCALE GENOMIC DNA]</scope>
    <source>
        <strain evidence="10">cv. B73</strain>
    </source>
</reference>
<keyword evidence="3" id="KW-0813">Transport</keyword>
<evidence type="ECO:0000256" key="9">
    <source>
        <dbReference type="ARBA" id="ARBA00023136"/>
    </source>
</evidence>
<dbReference type="InterPro" id="IPR044677">
    <property type="entry name" value="SLC25A3/Pic2/Mir1-like"/>
</dbReference>
<evidence type="ECO:0000256" key="8">
    <source>
        <dbReference type="ARBA" id="ARBA00023128"/>
    </source>
</evidence>
<dbReference type="PANTHER" id="PTHR45671">
    <property type="entry name" value="SOLUTE CARRIER FAMILY 25 (MITOCHONDRIAL CARRIER PHOSPHATE CARRIER), MEMBER 3, LIKE-RELATED-RELATED"/>
    <property type="match status" value="1"/>
</dbReference>
<name>A0A804LI19_MAIZE</name>
<evidence type="ECO:0000256" key="4">
    <source>
        <dbReference type="ARBA" id="ARBA00022692"/>
    </source>
</evidence>
<evidence type="ECO:0000256" key="6">
    <source>
        <dbReference type="ARBA" id="ARBA00022792"/>
    </source>
</evidence>
<dbReference type="PANTHER" id="PTHR45671:SF10">
    <property type="entry name" value="SOLUTE CARRIER FAMILY 25 MEMBER 3"/>
    <property type="match status" value="1"/>
</dbReference>
<protein>
    <recommendedName>
        <fullName evidence="13">Mitochondrial phosphate carrier protein 3, mitochondrial</fullName>
    </recommendedName>
</protein>
<keyword evidence="6" id="KW-0999">Mitochondrion inner membrane</keyword>
<dbReference type="InterPro" id="IPR023395">
    <property type="entry name" value="MCP_dom_sf"/>
</dbReference>
<keyword evidence="4" id="KW-0812">Transmembrane</keyword>
<sequence>MSFAMALQRSLVLAVSNQHRQRPQRAEAQRLWPRLVAKGARALLWLGTRGAAARLHASAPAPAAAGAGGVVPFSIQAPNEKIKMYSPAFYAACTAGGIASCGLTHMAVTPLDLVKCNMQVSGQRPRSVSPGTPRAFFGNLVRICGVWLVGKPGRLAVGLRSRFRLRDLDVANLATSCVTMRVDLLPVCIGGINGERSEIAEIEAASTSEAARLRAALRRAPPGAVRQPHQSFERLTQICFDKSRAAILQFRTTT</sequence>
<proteinExistence type="evidence at protein level"/>
<dbReference type="Pfam" id="PF00153">
    <property type="entry name" value="Mito_carr"/>
    <property type="match status" value="1"/>
</dbReference>
<keyword evidence="11" id="KW-1185">Reference proteome</keyword>
<evidence type="ECO:0000256" key="5">
    <source>
        <dbReference type="ARBA" id="ARBA00022737"/>
    </source>
</evidence>
<dbReference type="InterPro" id="IPR018108">
    <property type="entry name" value="MCP_transmembrane"/>
</dbReference>
<evidence type="ECO:0000256" key="3">
    <source>
        <dbReference type="ARBA" id="ARBA00022448"/>
    </source>
</evidence>
<keyword evidence="5" id="KW-0677">Repeat</keyword>
<evidence type="ECO:0000313" key="10">
    <source>
        <dbReference type="EnsemblPlants" id="Zm00001eb012490_P001"/>
    </source>
</evidence>
<keyword evidence="8" id="KW-0496">Mitochondrion</keyword>
<dbReference type="GO" id="GO:0005743">
    <property type="term" value="C:mitochondrial inner membrane"/>
    <property type="evidence" value="ECO:0007669"/>
    <property type="project" value="UniProtKB-SubCell"/>
</dbReference>
<keyword evidence="9" id="KW-0472">Membrane</keyword>
<evidence type="ECO:0007829" key="12">
    <source>
        <dbReference type="PeptideAtlas" id="A0A804LI19"/>
    </source>
</evidence>
<keyword evidence="7" id="KW-1133">Transmembrane helix</keyword>
<dbReference type="AlphaFoldDB" id="A0A804LI19"/>
<evidence type="ECO:0008006" key="13">
    <source>
        <dbReference type="Google" id="ProtNLM"/>
    </source>
</evidence>
<keyword evidence="12" id="KW-1267">Proteomics identification</keyword>
<evidence type="ECO:0000256" key="7">
    <source>
        <dbReference type="ARBA" id="ARBA00022989"/>
    </source>
</evidence>
<organism evidence="10 11">
    <name type="scientific">Zea mays</name>
    <name type="common">Maize</name>
    <dbReference type="NCBI Taxonomy" id="4577"/>
    <lineage>
        <taxon>Eukaryota</taxon>
        <taxon>Viridiplantae</taxon>
        <taxon>Streptophyta</taxon>
        <taxon>Embryophyta</taxon>
        <taxon>Tracheophyta</taxon>
        <taxon>Spermatophyta</taxon>
        <taxon>Magnoliopsida</taxon>
        <taxon>Liliopsida</taxon>
        <taxon>Poales</taxon>
        <taxon>Poaceae</taxon>
        <taxon>PACMAD clade</taxon>
        <taxon>Panicoideae</taxon>
        <taxon>Andropogonodae</taxon>
        <taxon>Andropogoneae</taxon>
        <taxon>Tripsacinae</taxon>
        <taxon>Zea</taxon>
    </lineage>
</organism>
<dbReference type="EnsemblPlants" id="Zm00001eb012490_T001">
    <property type="protein sequence ID" value="Zm00001eb012490_P001"/>
    <property type="gene ID" value="Zm00001eb012490"/>
</dbReference>
<comment type="subcellular location">
    <subcellularLocation>
        <location evidence="1">Mitochondrion inner membrane</location>
        <topology evidence="1">Multi-pass membrane protein</topology>
    </subcellularLocation>
</comment>
<dbReference type="GO" id="GO:1990547">
    <property type="term" value="P:mitochondrial phosphate ion transmembrane transport"/>
    <property type="evidence" value="ECO:0007669"/>
    <property type="project" value="InterPro"/>
</dbReference>
<accession>A0A804LI19</accession>
<reference evidence="10" key="3">
    <citation type="submission" date="2021-05" db="UniProtKB">
        <authorList>
            <consortium name="EnsemblPlants"/>
        </authorList>
    </citation>
    <scope>IDENTIFICATION</scope>
    <source>
        <strain evidence="10">cv. B73</strain>
    </source>
</reference>
<dbReference type="Gramene" id="Zm00001eb012490_T001">
    <property type="protein sequence ID" value="Zm00001eb012490_P001"/>
    <property type="gene ID" value="Zm00001eb012490"/>
</dbReference>
<evidence type="ECO:0000256" key="2">
    <source>
        <dbReference type="ARBA" id="ARBA00006375"/>
    </source>
</evidence>
<reference evidence="11" key="1">
    <citation type="submission" date="2015-12" db="EMBL/GenBank/DDBJ databases">
        <title>Update maize B73 reference genome by single molecule sequencing technologies.</title>
        <authorList>
            <consortium name="Maize Genome Sequencing Project"/>
            <person name="Ware D."/>
        </authorList>
    </citation>
    <scope>NUCLEOTIDE SEQUENCE [LARGE SCALE GENOMIC DNA]</scope>
    <source>
        <strain evidence="11">cv. B73</strain>
    </source>
</reference>
<comment type="similarity">
    <text evidence="2">Belongs to the mitochondrial carrier (TC 2.A.29) family.</text>
</comment>
<dbReference type="Proteomes" id="UP000007305">
    <property type="component" value="Chromosome 1"/>
</dbReference>
<evidence type="ECO:0000256" key="1">
    <source>
        <dbReference type="ARBA" id="ARBA00004448"/>
    </source>
</evidence>
<evidence type="ECO:0000313" key="11">
    <source>
        <dbReference type="Proteomes" id="UP000007305"/>
    </source>
</evidence>
<dbReference type="GO" id="GO:0005315">
    <property type="term" value="F:phosphate transmembrane transporter activity"/>
    <property type="evidence" value="ECO:0007669"/>
    <property type="project" value="InterPro"/>
</dbReference>